<name>A0A3N1UQ03_9BACT</name>
<sequence>MQGVLEDDFAGVTALREIFLAKTDSGRLRLNLLERNFVKLAKNQIALLPPGLAMLSNA</sequence>
<dbReference type="AlphaFoldDB" id="A0A3N1UQ03"/>
<proteinExistence type="predicted"/>
<organism evidence="1 2">
    <name type="scientific">Desulfosoma caldarium</name>
    <dbReference type="NCBI Taxonomy" id="610254"/>
    <lineage>
        <taxon>Bacteria</taxon>
        <taxon>Pseudomonadati</taxon>
        <taxon>Thermodesulfobacteriota</taxon>
        <taxon>Syntrophobacteria</taxon>
        <taxon>Syntrophobacterales</taxon>
        <taxon>Syntrophobacteraceae</taxon>
        <taxon>Desulfosoma</taxon>
    </lineage>
</organism>
<reference evidence="1 2" key="1">
    <citation type="submission" date="2018-11" db="EMBL/GenBank/DDBJ databases">
        <title>Genomic Encyclopedia of Type Strains, Phase IV (KMG-IV): sequencing the most valuable type-strain genomes for metagenomic binning, comparative biology and taxonomic classification.</title>
        <authorList>
            <person name="Goeker M."/>
        </authorList>
    </citation>
    <scope>NUCLEOTIDE SEQUENCE [LARGE SCALE GENOMIC DNA]</scope>
    <source>
        <strain evidence="1 2">DSM 22027</strain>
    </source>
</reference>
<keyword evidence="2" id="KW-1185">Reference proteome</keyword>
<dbReference type="EMBL" id="RJVA01000011">
    <property type="protein sequence ID" value="ROQ93215.1"/>
    <property type="molecule type" value="Genomic_DNA"/>
</dbReference>
<evidence type="ECO:0000313" key="1">
    <source>
        <dbReference type="EMBL" id="ROQ93215.1"/>
    </source>
</evidence>
<accession>A0A3N1UQ03</accession>
<protein>
    <submittedName>
        <fullName evidence="1">Uncharacterized protein</fullName>
    </submittedName>
</protein>
<gene>
    <name evidence="1" type="ORF">EDC27_1222</name>
</gene>
<dbReference type="Proteomes" id="UP000276223">
    <property type="component" value="Unassembled WGS sequence"/>
</dbReference>
<comment type="caution">
    <text evidence="1">The sequence shown here is derived from an EMBL/GenBank/DDBJ whole genome shotgun (WGS) entry which is preliminary data.</text>
</comment>
<evidence type="ECO:0000313" key="2">
    <source>
        <dbReference type="Proteomes" id="UP000276223"/>
    </source>
</evidence>